<evidence type="ECO:0000256" key="11">
    <source>
        <dbReference type="RuleBase" id="RU003822"/>
    </source>
</evidence>
<reference evidence="15" key="1">
    <citation type="submission" date="2023-10" db="EMBL/GenBank/DDBJ databases">
        <authorList>
            <person name="Chen Y."/>
            <person name="Shah S."/>
            <person name="Dougan E. K."/>
            <person name="Thang M."/>
            <person name="Chan C."/>
        </authorList>
    </citation>
    <scope>NUCLEOTIDE SEQUENCE [LARGE SCALE GENOMIC DNA]</scope>
</reference>
<dbReference type="InterPro" id="IPR014756">
    <property type="entry name" value="Ig_E-set"/>
</dbReference>
<keyword evidence="5 11" id="KW-0851">Voltage-gated channel</keyword>
<evidence type="ECO:0000256" key="12">
    <source>
        <dbReference type="SAM" id="MobiDB-lite"/>
    </source>
</evidence>
<comment type="caution">
    <text evidence="15">The sequence shown here is derived from an EMBL/GenBank/DDBJ whole genome shotgun (WGS) entry which is preliminary data.</text>
</comment>
<dbReference type="PANTHER" id="PTHR11767:SF102">
    <property type="entry name" value="INWARDLY RECTIFYING POTASSIUM CHANNEL 1, ISOFORM F"/>
    <property type="match status" value="1"/>
</dbReference>
<sequence>MHPSDKRLLRKQTSFGSTITRFQGDWLRKIISPGGSSGAKLLNKPHRATAEQLLRWLYQASWPALILATLLVFIATAVLLAVTLYPSCRASPSDGFVRVLSIVFSALGGGGHGTLDEATHCIMIVGLLNFVALLLQGTLFSVIVTKVMNPSVKLRFSSRLVVITRGGEQYLSFRLVHPNGDCITNLEVETWWAHREKTPEGESFVQLDEVVFPVNGSMLFLPRTFTHKIDKASPFWPYREALCEAHGQLNVHVKGTDQYLNTDFCDAWVYNVPDVDHVEGTQYHWADMFIALPDGTTGADLAKIDEVAMGPDHEVQASAAERSIEVPRLRQRTPA</sequence>
<keyword evidence="6 11" id="KW-0630">Potassium</keyword>
<feature type="region of interest" description="Disordered" evidence="12">
    <location>
        <begin position="315"/>
        <end position="335"/>
    </location>
</feature>
<dbReference type="PANTHER" id="PTHR11767">
    <property type="entry name" value="INWARD RECTIFIER POTASSIUM CHANNEL"/>
    <property type="match status" value="1"/>
</dbReference>
<keyword evidence="7 13" id="KW-1133">Transmembrane helix</keyword>
<gene>
    <name evidence="15" type="ORF">PCOR1329_LOCUS84888</name>
</gene>
<evidence type="ECO:0000256" key="2">
    <source>
        <dbReference type="ARBA" id="ARBA00022448"/>
    </source>
</evidence>
<feature type="transmembrane region" description="Helical" evidence="13">
    <location>
        <begin position="96"/>
        <end position="115"/>
    </location>
</feature>
<accession>A0ABN9YDE6</accession>
<dbReference type="Gene3D" id="2.60.40.1400">
    <property type="entry name" value="G protein-activated inward rectifier potassium channel 1"/>
    <property type="match status" value="1"/>
</dbReference>
<keyword evidence="9 13" id="KW-0472">Membrane</keyword>
<feature type="transmembrane region" description="Helical" evidence="13">
    <location>
        <begin position="62"/>
        <end position="84"/>
    </location>
</feature>
<evidence type="ECO:0000313" key="16">
    <source>
        <dbReference type="Proteomes" id="UP001189429"/>
    </source>
</evidence>
<dbReference type="InterPro" id="IPR013518">
    <property type="entry name" value="K_chnl_inward-rec_Kir_cyto"/>
</dbReference>
<evidence type="ECO:0000256" key="10">
    <source>
        <dbReference type="ARBA" id="ARBA00023303"/>
    </source>
</evidence>
<dbReference type="EMBL" id="CAUYUJ010022470">
    <property type="protein sequence ID" value="CAK0910826.1"/>
    <property type="molecule type" value="Genomic_DNA"/>
</dbReference>
<keyword evidence="8 11" id="KW-0406">Ion transport</keyword>
<dbReference type="Proteomes" id="UP001189429">
    <property type="component" value="Unassembled WGS sequence"/>
</dbReference>
<dbReference type="InterPro" id="IPR016449">
    <property type="entry name" value="K_chnl_inward-rec_Kir"/>
</dbReference>
<evidence type="ECO:0000256" key="9">
    <source>
        <dbReference type="ARBA" id="ARBA00023136"/>
    </source>
</evidence>
<keyword evidence="4 11" id="KW-0812">Transmembrane</keyword>
<name>A0ABN9YDE6_9DINO</name>
<keyword evidence="3 11" id="KW-0633">Potassium transport</keyword>
<dbReference type="SUPFAM" id="SSF81296">
    <property type="entry name" value="E set domains"/>
    <property type="match status" value="1"/>
</dbReference>
<evidence type="ECO:0000256" key="6">
    <source>
        <dbReference type="ARBA" id="ARBA00022958"/>
    </source>
</evidence>
<keyword evidence="2 11" id="KW-0813">Transport</keyword>
<evidence type="ECO:0000256" key="5">
    <source>
        <dbReference type="ARBA" id="ARBA00022882"/>
    </source>
</evidence>
<organism evidence="15 16">
    <name type="scientific">Prorocentrum cordatum</name>
    <dbReference type="NCBI Taxonomy" id="2364126"/>
    <lineage>
        <taxon>Eukaryota</taxon>
        <taxon>Sar</taxon>
        <taxon>Alveolata</taxon>
        <taxon>Dinophyceae</taxon>
        <taxon>Prorocentrales</taxon>
        <taxon>Prorocentraceae</taxon>
        <taxon>Prorocentrum</taxon>
    </lineage>
</organism>
<evidence type="ECO:0000256" key="13">
    <source>
        <dbReference type="SAM" id="Phobius"/>
    </source>
</evidence>
<evidence type="ECO:0000256" key="4">
    <source>
        <dbReference type="ARBA" id="ARBA00022692"/>
    </source>
</evidence>
<evidence type="ECO:0000256" key="1">
    <source>
        <dbReference type="ARBA" id="ARBA00004141"/>
    </source>
</evidence>
<evidence type="ECO:0000259" key="14">
    <source>
        <dbReference type="Pfam" id="PF17655"/>
    </source>
</evidence>
<comment type="similarity">
    <text evidence="11">Belongs to the inward rectifier-type potassium channel (TC 1.A.2.1) family.</text>
</comment>
<protein>
    <recommendedName>
        <fullName evidence="14">Inward rectifier potassium channel C-terminal domain-containing protein</fullName>
    </recommendedName>
</protein>
<evidence type="ECO:0000256" key="8">
    <source>
        <dbReference type="ARBA" id="ARBA00023065"/>
    </source>
</evidence>
<evidence type="ECO:0000313" key="15">
    <source>
        <dbReference type="EMBL" id="CAK0910826.1"/>
    </source>
</evidence>
<proteinExistence type="inferred from homology"/>
<feature type="transmembrane region" description="Helical" evidence="13">
    <location>
        <begin position="121"/>
        <end position="145"/>
    </location>
</feature>
<keyword evidence="16" id="KW-1185">Reference proteome</keyword>
<keyword evidence="10 11" id="KW-0407">Ion channel</keyword>
<dbReference type="InterPro" id="IPR041647">
    <property type="entry name" value="IRK_C"/>
</dbReference>
<feature type="domain" description="Inward rectifier potassium channel C-terminal" evidence="14">
    <location>
        <begin position="154"/>
        <end position="243"/>
    </location>
</feature>
<comment type="subcellular location">
    <subcellularLocation>
        <location evidence="1 11">Membrane</location>
        <topology evidence="1 11">Multi-pass membrane protein</topology>
    </subcellularLocation>
</comment>
<dbReference type="Pfam" id="PF17655">
    <property type="entry name" value="IRK_C"/>
    <property type="match status" value="1"/>
</dbReference>
<evidence type="ECO:0000256" key="7">
    <source>
        <dbReference type="ARBA" id="ARBA00022989"/>
    </source>
</evidence>
<evidence type="ECO:0000256" key="3">
    <source>
        <dbReference type="ARBA" id="ARBA00022538"/>
    </source>
</evidence>